<dbReference type="Proteomes" id="UP000322530">
    <property type="component" value="Unassembled WGS sequence"/>
</dbReference>
<feature type="transmembrane region" description="Helical" evidence="1">
    <location>
        <begin position="31"/>
        <end position="52"/>
    </location>
</feature>
<comment type="caution">
    <text evidence="2">The sequence shown here is derived from an EMBL/GenBank/DDBJ whole genome shotgun (WGS) entry which is preliminary data.</text>
</comment>
<dbReference type="EMBL" id="BIXY01000110">
    <property type="protein sequence ID" value="GCF11406.1"/>
    <property type="molecule type" value="Genomic_DNA"/>
</dbReference>
<sequence length="137" mass="15504">MLKKDNFLILLILACSVLVVYLLQMAQLLSWLRYISAFEALLCALFFTFEAFQSTVPWRSKSKLLLSALPFLCVLLVIIPFSSYPSPYLLPQDATDAVLNAISTFWEEACGSLLLCLMTVFAFKVQKFHSEIASIHE</sequence>
<feature type="transmembrane region" description="Helical" evidence="1">
    <location>
        <begin position="104"/>
        <end position="123"/>
    </location>
</feature>
<evidence type="ECO:0000313" key="2">
    <source>
        <dbReference type="EMBL" id="GCF11406.1"/>
    </source>
</evidence>
<keyword evidence="1" id="KW-0472">Membrane</keyword>
<proteinExistence type="predicted"/>
<evidence type="ECO:0000256" key="1">
    <source>
        <dbReference type="SAM" id="Phobius"/>
    </source>
</evidence>
<protein>
    <submittedName>
        <fullName evidence="2">Uncharacterized protein</fullName>
    </submittedName>
</protein>
<reference evidence="2 3" key="1">
    <citation type="submission" date="2019-01" db="EMBL/GenBank/DDBJ databases">
        <title>Draft genome sequence of Dictyobacter sp. Uno17.</title>
        <authorList>
            <person name="Wang C.M."/>
            <person name="Zheng Y."/>
            <person name="Sakai Y."/>
            <person name="Abe K."/>
            <person name="Yokota A."/>
            <person name="Yabe S."/>
        </authorList>
    </citation>
    <scope>NUCLEOTIDE SEQUENCE [LARGE SCALE GENOMIC DNA]</scope>
    <source>
        <strain evidence="2 3">Uno17</strain>
    </source>
</reference>
<keyword evidence="1" id="KW-1133">Transmembrane helix</keyword>
<name>A0A5A5TK01_9CHLR</name>
<organism evidence="2 3">
    <name type="scientific">Dictyobacter arantiisoli</name>
    <dbReference type="NCBI Taxonomy" id="2014874"/>
    <lineage>
        <taxon>Bacteria</taxon>
        <taxon>Bacillati</taxon>
        <taxon>Chloroflexota</taxon>
        <taxon>Ktedonobacteria</taxon>
        <taxon>Ktedonobacterales</taxon>
        <taxon>Dictyobacteraceae</taxon>
        <taxon>Dictyobacter</taxon>
    </lineage>
</organism>
<evidence type="ECO:0000313" key="3">
    <source>
        <dbReference type="Proteomes" id="UP000322530"/>
    </source>
</evidence>
<accession>A0A5A5TK01</accession>
<feature type="transmembrane region" description="Helical" evidence="1">
    <location>
        <begin position="7"/>
        <end position="25"/>
    </location>
</feature>
<gene>
    <name evidence="2" type="ORF">KDI_49700</name>
</gene>
<feature type="transmembrane region" description="Helical" evidence="1">
    <location>
        <begin position="64"/>
        <end position="84"/>
    </location>
</feature>
<dbReference type="AlphaFoldDB" id="A0A5A5TK01"/>
<keyword evidence="3" id="KW-1185">Reference proteome</keyword>
<keyword evidence="1" id="KW-0812">Transmembrane</keyword>